<reference evidence="10 11" key="1">
    <citation type="submission" date="2020-08" db="EMBL/GenBank/DDBJ databases">
        <authorList>
            <person name="Liu C."/>
            <person name="Sun Q."/>
        </authorList>
    </citation>
    <scope>NUCLEOTIDE SEQUENCE [LARGE SCALE GENOMIC DNA]</scope>
    <source>
        <strain evidence="10 11">NSJ-29</strain>
    </source>
</reference>
<evidence type="ECO:0000256" key="9">
    <source>
        <dbReference type="SAM" id="Phobius"/>
    </source>
</evidence>
<dbReference type="InterPro" id="IPR052157">
    <property type="entry name" value="BCAA_transport_permease"/>
</dbReference>
<gene>
    <name evidence="10" type="ORF">H9Q79_08840</name>
</gene>
<dbReference type="Proteomes" id="UP000515860">
    <property type="component" value="Chromosome"/>
</dbReference>
<keyword evidence="5" id="KW-0029">Amino-acid transport</keyword>
<dbReference type="RefSeq" id="WP_118643079.1">
    <property type="nucleotide sequence ID" value="NZ_CP060635.1"/>
</dbReference>
<feature type="transmembrane region" description="Helical" evidence="9">
    <location>
        <begin position="223"/>
        <end position="247"/>
    </location>
</feature>
<feature type="transmembrane region" description="Helical" evidence="9">
    <location>
        <begin position="142"/>
        <end position="159"/>
    </location>
</feature>
<dbReference type="Pfam" id="PF02653">
    <property type="entry name" value="BPD_transp_2"/>
    <property type="match status" value="1"/>
</dbReference>
<evidence type="ECO:0000256" key="6">
    <source>
        <dbReference type="ARBA" id="ARBA00022989"/>
    </source>
</evidence>
<dbReference type="AlphaFoldDB" id="A0A7G9GHR9"/>
<dbReference type="InterPro" id="IPR001851">
    <property type="entry name" value="ABC_transp_permease"/>
</dbReference>
<dbReference type="GO" id="GO:0022857">
    <property type="term" value="F:transmembrane transporter activity"/>
    <property type="evidence" value="ECO:0007669"/>
    <property type="project" value="InterPro"/>
</dbReference>
<evidence type="ECO:0000256" key="4">
    <source>
        <dbReference type="ARBA" id="ARBA00022692"/>
    </source>
</evidence>
<dbReference type="PANTHER" id="PTHR11795">
    <property type="entry name" value="BRANCHED-CHAIN AMINO ACID TRANSPORT SYSTEM PERMEASE PROTEIN LIVH"/>
    <property type="match status" value="1"/>
</dbReference>
<feature type="transmembrane region" description="Helical" evidence="9">
    <location>
        <begin position="254"/>
        <end position="277"/>
    </location>
</feature>
<sequence>MIDLIISAVLKGGMYILISMGLSLVYGVMKIPNFAHGEFYLIGAYCAYVGLSMLGLPGIVVLVLAAVMGFVFGAIIERLTFNPLRKRSKSDWSLNTFLVTAGISFVIQNVAQMIFGAEFLGVEKIWAGSLNIAGINIPMDRMIAFVVAIAVVIFFWAFLKKTRTGNAITAVSENEEGAMLMGVQINSIHTLTFALSSMLAAIAGAALISITPAYPSMGLKPLYAAWFVVILVGLGNLEATIVGAFIVSFIEVFATYYVGAAWADAVSLSVIVVILLIKPTGLFGKRVKV</sequence>
<evidence type="ECO:0000256" key="3">
    <source>
        <dbReference type="ARBA" id="ARBA00022475"/>
    </source>
</evidence>
<keyword evidence="11" id="KW-1185">Reference proteome</keyword>
<dbReference type="GO" id="GO:0006865">
    <property type="term" value="P:amino acid transport"/>
    <property type="evidence" value="ECO:0007669"/>
    <property type="project" value="UniProtKB-KW"/>
</dbReference>
<dbReference type="EMBL" id="CP060635">
    <property type="protein sequence ID" value="QNM10351.1"/>
    <property type="molecule type" value="Genomic_DNA"/>
</dbReference>
<dbReference type="GO" id="GO:0005886">
    <property type="term" value="C:plasma membrane"/>
    <property type="evidence" value="ECO:0007669"/>
    <property type="project" value="UniProtKB-SubCell"/>
</dbReference>
<evidence type="ECO:0000313" key="11">
    <source>
        <dbReference type="Proteomes" id="UP000515860"/>
    </source>
</evidence>
<protein>
    <submittedName>
        <fullName evidence="10">Branched-chain amino acid ABC transporter permease</fullName>
    </submittedName>
</protein>
<keyword evidence="7 9" id="KW-0472">Membrane</keyword>
<feature type="transmembrane region" description="Helical" evidence="9">
    <location>
        <begin position="12"/>
        <end position="29"/>
    </location>
</feature>
<feature type="transmembrane region" description="Helical" evidence="9">
    <location>
        <begin position="188"/>
        <end position="211"/>
    </location>
</feature>
<comment type="subcellular location">
    <subcellularLocation>
        <location evidence="1">Cell membrane</location>
        <topology evidence="1">Multi-pass membrane protein</topology>
    </subcellularLocation>
</comment>
<dbReference type="PANTHER" id="PTHR11795:SF452">
    <property type="entry name" value="ABC TRANSPORTER PERMEASE PROTEIN"/>
    <property type="match status" value="1"/>
</dbReference>
<keyword evidence="4 9" id="KW-0812">Transmembrane</keyword>
<name>A0A7G9GHR9_9FIRM</name>
<keyword evidence="3" id="KW-1003">Cell membrane</keyword>
<proteinExistence type="inferred from homology"/>
<evidence type="ECO:0000313" key="10">
    <source>
        <dbReference type="EMBL" id="QNM10351.1"/>
    </source>
</evidence>
<evidence type="ECO:0000256" key="7">
    <source>
        <dbReference type="ARBA" id="ARBA00023136"/>
    </source>
</evidence>
<evidence type="ECO:0000256" key="2">
    <source>
        <dbReference type="ARBA" id="ARBA00022448"/>
    </source>
</evidence>
<keyword evidence="6 9" id="KW-1133">Transmembrane helix</keyword>
<dbReference type="CDD" id="cd06582">
    <property type="entry name" value="TM_PBP1_LivH_like"/>
    <property type="match status" value="1"/>
</dbReference>
<organism evidence="10 11">
    <name type="scientific">Wansuia hejianensis</name>
    <dbReference type="NCBI Taxonomy" id="2763667"/>
    <lineage>
        <taxon>Bacteria</taxon>
        <taxon>Bacillati</taxon>
        <taxon>Bacillota</taxon>
        <taxon>Clostridia</taxon>
        <taxon>Lachnospirales</taxon>
        <taxon>Lachnospiraceae</taxon>
        <taxon>Wansuia</taxon>
    </lineage>
</organism>
<evidence type="ECO:0000256" key="8">
    <source>
        <dbReference type="ARBA" id="ARBA00037998"/>
    </source>
</evidence>
<feature type="transmembrane region" description="Helical" evidence="9">
    <location>
        <begin position="49"/>
        <end position="76"/>
    </location>
</feature>
<keyword evidence="2" id="KW-0813">Transport</keyword>
<dbReference type="KEGG" id="whj:H9Q79_08840"/>
<accession>A0A7G9GHR9</accession>
<evidence type="ECO:0000256" key="5">
    <source>
        <dbReference type="ARBA" id="ARBA00022970"/>
    </source>
</evidence>
<comment type="similarity">
    <text evidence="8">Belongs to the binding-protein-dependent transport system permease family. LivHM subfamily.</text>
</comment>
<evidence type="ECO:0000256" key="1">
    <source>
        <dbReference type="ARBA" id="ARBA00004651"/>
    </source>
</evidence>
<feature type="transmembrane region" description="Helical" evidence="9">
    <location>
        <begin position="97"/>
        <end position="122"/>
    </location>
</feature>